<name>A0A096CQF3_FLAPL</name>
<proteinExistence type="predicted"/>
<reference evidence="1 2" key="1">
    <citation type="submission" date="2011-08" db="EMBL/GenBank/DDBJ databases">
        <title>The Genome Sequence of Clostridium orbiscindens 1_3_50AFAA.</title>
        <authorList>
            <consortium name="The Broad Institute Genome Sequencing Platform"/>
            <person name="Earl A."/>
            <person name="Ward D."/>
            <person name="Feldgarden M."/>
            <person name="Gevers D."/>
            <person name="Daigneault M."/>
            <person name="Strauss J."/>
            <person name="Allen-Vercoe E."/>
            <person name="Young S.K."/>
            <person name="Zeng Q."/>
            <person name="Gargeya S."/>
            <person name="Fitzgerald M."/>
            <person name="Haas B."/>
            <person name="Abouelleil A."/>
            <person name="Alvarado L."/>
            <person name="Arachchi H.M."/>
            <person name="Berlin A."/>
            <person name="Brown A."/>
            <person name="Chapman S.B."/>
            <person name="Chen Z."/>
            <person name="Dunbar C."/>
            <person name="Freedman E."/>
            <person name="Gearin G."/>
            <person name="Gellesch M."/>
            <person name="Goldberg J."/>
            <person name="Griggs A."/>
            <person name="Gujja S."/>
            <person name="Heiman D."/>
            <person name="Howarth C."/>
            <person name="Larson L."/>
            <person name="Lui A."/>
            <person name="MacDonald P.J.P."/>
            <person name="Montmayeur A."/>
            <person name="Murphy C."/>
            <person name="Neiman D."/>
            <person name="Pearson M."/>
            <person name="Priest M."/>
            <person name="Roberts A."/>
            <person name="Saif S."/>
            <person name="Shea T."/>
            <person name="Shenoy N."/>
            <person name="Sisk P."/>
            <person name="Stolte C."/>
            <person name="Sykes S."/>
            <person name="Wortman J."/>
            <person name="Nusbaum C."/>
            <person name="Birren B."/>
        </authorList>
    </citation>
    <scope>NUCLEOTIDE SEQUENCE [LARGE SCALE GENOMIC DNA]</scope>
    <source>
        <strain evidence="1 2">1_3_50AFAA</strain>
    </source>
</reference>
<dbReference type="PATRIC" id="fig|742738.3.peg.532"/>
<dbReference type="RefSeq" id="WP_157838643.1">
    <property type="nucleotide sequence ID" value="NZ_KN174161.1"/>
</dbReference>
<dbReference type="eggNOG" id="COG2368">
    <property type="taxonomic scope" value="Bacteria"/>
</dbReference>
<evidence type="ECO:0000313" key="1">
    <source>
        <dbReference type="EMBL" id="KGF57032.1"/>
    </source>
</evidence>
<sequence length="101" mass="11328">MDTTILRSNLNSARMTCGLAQRPEYRDLMTAASKLTGERVNRFTHNHSVRGREAVCAGVNYCGSPGCDLVLVVRGYQIRCADIGWVTGRNVLYLWLAEEFM</sequence>
<dbReference type="AlphaFoldDB" id="A0A096CQF3"/>
<evidence type="ECO:0000313" key="2">
    <source>
        <dbReference type="Proteomes" id="UP000029585"/>
    </source>
</evidence>
<protein>
    <submittedName>
        <fullName evidence="1">Uncharacterized protein</fullName>
    </submittedName>
</protein>
<comment type="caution">
    <text evidence="1">The sequence shown here is derived from an EMBL/GenBank/DDBJ whole genome shotgun (WGS) entry which is preliminary data.</text>
</comment>
<dbReference type="Proteomes" id="UP000029585">
    <property type="component" value="Unassembled WGS sequence"/>
</dbReference>
<dbReference type="HOGENOM" id="CLU_2478807_0_0_9"/>
<accession>A0A096CQF3</accession>
<keyword evidence="2" id="KW-1185">Reference proteome</keyword>
<organism evidence="1 2">
    <name type="scientific">Flavonifractor plautii 1_3_50AFAA</name>
    <dbReference type="NCBI Taxonomy" id="742738"/>
    <lineage>
        <taxon>Bacteria</taxon>
        <taxon>Bacillati</taxon>
        <taxon>Bacillota</taxon>
        <taxon>Clostridia</taxon>
        <taxon>Eubacteriales</taxon>
        <taxon>Oscillospiraceae</taxon>
        <taxon>Flavonifractor</taxon>
    </lineage>
</organism>
<dbReference type="Gene3D" id="1.10.3140.10">
    <property type="entry name" value="4-hydroxybutyryl-coa dehydratase, domain 1"/>
    <property type="match status" value="1"/>
</dbReference>
<gene>
    <name evidence="1" type="ORF">HMPREF9460_00511</name>
</gene>
<dbReference type="EMBL" id="ADLO01000019">
    <property type="protein sequence ID" value="KGF57032.1"/>
    <property type="molecule type" value="Genomic_DNA"/>
</dbReference>